<keyword evidence="1" id="KW-0732">Signal</keyword>
<organism evidence="2 3">
    <name type="scientific">Streptomyces tsukubensis (strain DSM 42081 / NBRC 108919 / NRRL 18488 / 9993)</name>
    <dbReference type="NCBI Taxonomy" id="1114943"/>
    <lineage>
        <taxon>Bacteria</taxon>
        <taxon>Bacillati</taxon>
        <taxon>Actinomycetota</taxon>
        <taxon>Actinomycetes</taxon>
        <taxon>Kitasatosporales</taxon>
        <taxon>Streptomycetaceae</taxon>
        <taxon>Streptomyces</taxon>
    </lineage>
</organism>
<proteinExistence type="predicted"/>
<dbReference type="Proteomes" id="UP000005940">
    <property type="component" value="Chromosome"/>
</dbReference>
<evidence type="ECO:0008006" key="4">
    <source>
        <dbReference type="Google" id="ProtNLM"/>
    </source>
</evidence>
<dbReference type="EMBL" id="CP029159">
    <property type="protein sequence ID" value="QKM70976.1"/>
    <property type="molecule type" value="Genomic_DNA"/>
</dbReference>
<evidence type="ECO:0000313" key="3">
    <source>
        <dbReference type="Proteomes" id="UP000005940"/>
    </source>
</evidence>
<name>I2MU72_STRT9</name>
<gene>
    <name evidence="2" type="ORF">STSU_031420</name>
</gene>
<dbReference type="CDD" id="cd15482">
    <property type="entry name" value="Sialidase_non-viral"/>
    <property type="match status" value="1"/>
</dbReference>
<evidence type="ECO:0000313" key="2">
    <source>
        <dbReference type="EMBL" id="QKM70976.1"/>
    </source>
</evidence>
<dbReference type="InterPro" id="IPR015943">
    <property type="entry name" value="WD40/YVTN_repeat-like_dom_sf"/>
</dbReference>
<feature type="signal peptide" evidence="1">
    <location>
        <begin position="1"/>
        <end position="23"/>
    </location>
</feature>
<dbReference type="NCBIfam" id="NF045728">
    <property type="entry name" value="glycosyl_F510_1955"/>
    <property type="match status" value="1"/>
</dbReference>
<dbReference type="AlphaFoldDB" id="I2MU72"/>
<keyword evidence="3" id="KW-1185">Reference proteome</keyword>
<sequence length="288" mass="29614">MNKHTAALSAAGAVLALTLTACAGADEKGKDGPGPSAISHIHGVEVHPRDGKLYVATHNGIYTPGAGGRPQLVGDRKDDFMGFTLGKDGTFLASGHPAPGRDAPANLGLIESTDTGRSWKDRSLTGEVDFHSLDHAHDTIYGYDSTNGLLRVSKDGTDWEKRSGLKALDIAVSPTDPNTVLATTESGISRSTDGGKTFAAGSGTVLAFLDWTDEKSLYGVDPAGKVSVSADGGKTWRQTGTAPGGGPQALTAVDARRLVVATQDGVYESVDGGAAFTKRLDVTSGGGH</sequence>
<dbReference type="PROSITE" id="PS51257">
    <property type="entry name" value="PROKAR_LIPOPROTEIN"/>
    <property type="match status" value="1"/>
</dbReference>
<dbReference type="Gene3D" id="2.130.10.10">
    <property type="entry name" value="YVTN repeat-like/Quinoprotein amine dehydrogenase"/>
    <property type="match status" value="2"/>
</dbReference>
<dbReference type="SUPFAM" id="SSF110296">
    <property type="entry name" value="Oligoxyloglucan reducing end-specific cellobiohydrolase"/>
    <property type="match status" value="1"/>
</dbReference>
<dbReference type="RefSeq" id="WP_006350712.1">
    <property type="nucleotide sequence ID" value="NZ_CP029159.1"/>
</dbReference>
<dbReference type="InterPro" id="IPR054817">
    <property type="entry name" value="Glycosyl_F510_1955-like"/>
</dbReference>
<evidence type="ECO:0000256" key="1">
    <source>
        <dbReference type="SAM" id="SignalP"/>
    </source>
</evidence>
<protein>
    <recommendedName>
        <fullName evidence="4">Exo-alpha-sialidase</fullName>
    </recommendedName>
</protein>
<feature type="chain" id="PRO_5038660030" description="Exo-alpha-sialidase" evidence="1">
    <location>
        <begin position="24"/>
        <end position="288"/>
    </location>
</feature>
<accession>I2MU72</accession>
<reference evidence="2 3" key="1">
    <citation type="journal article" date="2012" name="J. Bacteriol.">
        <title>Draft genome of Streptomyces tsukubaensis NRRL 18488, the producer of the clinically important immunosuppressant tacrolimus (FK506).</title>
        <authorList>
            <person name="Barreiro C."/>
            <person name="Prieto C."/>
            <person name="Sola-Landa A."/>
            <person name="Solera E."/>
            <person name="Martinez-Castro M."/>
            <person name="Perez-Redondo R."/>
            <person name="Garcia-Estrada C."/>
            <person name="Aparicio J.F."/>
            <person name="Fernandez-Martinez L.T."/>
            <person name="Santos-Aberturas J."/>
            <person name="Salehi-Najafabadi Z."/>
            <person name="Rodriguez-Garcia A."/>
            <person name="Tauch A."/>
            <person name="Martin J.F."/>
        </authorList>
    </citation>
    <scope>NUCLEOTIDE SEQUENCE [LARGE SCALE GENOMIC DNA]</scope>
    <source>
        <strain evidence="3">DSM 42081 / NBRC 108919 / NRRL 18488 / 9993</strain>
    </source>
</reference>